<dbReference type="Proteomes" id="UP000748531">
    <property type="component" value="Unassembled WGS sequence"/>
</dbReference>
<reference evidence="1" key="1">
    <citation type="submission" date="2019-05" db="EMBL/GenBank/DDBJ databases">
        <title>Annotation for the trematode Paragonimus heterotremus.</title>
        <authorList>
            <person name="Choi Y.-J."/>
        </authorList>
    </citation>
    <scope>NUCLEOTIDE SEQUENCE</scope>
    <source>
        <strain evidence="1">LC</strain>
    </source>
</reference>
<dbReference type="InterPro" id="IPR023214">
    <property type="entry name" value="HAD_sf"/>
</dbReference>
<name>A0A8J4WMN3_9TREM</name>
<dbReference type="InterPro" id="IPR023299">
    <property type="entry name" value="ATPase_P-typ_cyto_dom_N"/>
</dbReference>
<proteinExistence type="predicted"/>
<evidence type="ECO:0000313" key="2">
    <source>
        <dbReference type="Proteomes" id="UP000748531"/>
    </source>
</evidence>
<sequence length="181" mass="20126">MSAICLKYTGILTTEQMAVDRMLIFAGKIQVGVRCGDSRPFFFVEYELTGSNYALEGGTPRKDVKIDCIKNLCLVELAHICALCNCSGLEYDETKGHFEKVRKYTEKALACLVEDINVSSVCKAGHNNRHLAMARSHELQQMDNKSLTLKFPCTRDLKSTNVIPKQQNAGKHGKLLAKDAP</sequence>
<dbReference type="OrthoDB" id="9944211at2759"/>
<accession>A0A8J4WMN3</accession>
<comment type="caution">
    <text evidence="1">The sequence shown here is derived from an EMBL/GenBank/DDBJ whole genome shotgun (WGS) entry which is preliminary data.</text>
</comment>
<organism evidence="1 2">
    <name type="scientific">Paragonimus heterotremus</name>
    <dbReference type="NCBI Taxonomy" id="100268"/>
    <lineage>
        <taxon>Eukaryota</taxon>
        <taxon>Metazoa</taxon>
        <taxon>Spiralia</taxon>
        <taxon>Lophotrochozoa</taxon>
        <taxon>Platyhelminthes</taxon>
        <taxon>Trematoda</taxon>
        <taxon>Digenea</taxon>
        <taxon>Plagiorchiida</taxon>
        <taxon>Troglotremata</taxon>
        <taxon>Troglotrematidae</taxon>
        <taxon>Paragonimus</taxon>
    </lineage>
</organism>
<dbReference type="Pfam" id="PF13246">
    <property type="entry name" value="Cation_ATPase"/>
    <property type="match status" value="1"/>
</dbReference>
<keyword evidence="2" id="KW-1185">Reference proteome</keyword>
<dbReference type="AlphaFoldDB" id="A0A8J4WMN3"/>
<gene>
    <name evidence="1" type="ORF">PHET_10967</name>
</gene>
<dbReference type="Gene3D" id="3.40.1110.10">
    <property type="entry name" value="Calcium-transporting ATPase, cytoplasmic domain N"/>
    <property type="match status" value="1"/>
</dbReference>
<dbReference type="EMBL" id="LUCH01008822">
    <property type="protein sequence ID" value="KAF5396220.1"/>
    <property type="molecule type" value="Genomic_DNA"/>
</dbReference>
<dbReference type="SUPFAM" id="SSF81660">
    <property type="entry name" value="Metal cation-transporting ATPase, ATP-binding domain N"/>
    <property type="match status" value="1"/>
</dbReference>
<dbReference type="GO" id="GO:0000166">
    <property type="term" value="F:nucleotide binding"/>
    <property type="evidence" value="ECO:0007669"/>
    <property type="project" value="InterPro"/>
</dbReference>
<protein>
    <submittedName>
        <fullName evidence="1">Uncharacterized protein</fullName>
    </submittedName>
</protein>
<dbReference type="Gene3D" id="3.40.50.1000">
    <property type="entry name" value="HAD superfamily/HAD-like"/>
    <property type="match status" value="1"/>
</dbReference>
<evidence type="ECO:0000313" key="1">
    <source>
        <dbReference type="EMBL" id="KAF5396220.1"/>
    </source>
</evidence>